<dbReference type="SUPFAM" id="SSF47954">
    <property type="entry name" value="Cyclin-like"/>
    <property type="match status" value="2"/>
</dbReference>
<reference evidence="11 12" key="1">
    <citation type="journal article" date="2014" name="Am. J. Bot.">
        <title>Genome assembly and annotation for red clover (Trifolium pratense; Fabaceae).</title>
        <authorList>
            <person name="Istvanek J."/>
            <person name="Jaros M."/>
            <person name="Krenek A."/>
            <person name="Repkova J."/>
        </authorList>
    </citation>
    <scope>NUCLEOTIDE SEQUENCE [LARGE SCALE GENOMIC DNA]</scope>
    <source>
        <strain evidence="12">cv. Tatra</strain>
        <tissue evidence="11">Young leaves</tissue>
    </source>
</reference>
<dbReference type="Proteomes" id="UP000236291">
    <property type="component" value="Unassembled WGS sequence"/>
</dbReference>
<proteinExistence type="inferred from homology"/>
<dbReference type="GO" id="GO:0016538">
    <property type="term" value="F:cyclin-dependent protein serine/threonine kinase regulator activity"/>
    <property type="evidence" value="ECO:0007669"/>
    <property type="project" value="InterPro"/>
</dbReference>
<comment type="similarity">
    <text evidence="1">Belongs to the cyclin family. Cyclin AB subfamily.</text>
</comment>
<dbReference type="Pfam" id="PF02984">
    <property type="entry name" value="Cyclin_C"/>
    <property type="match status" value="1"/>
</dbReference>
<dbReference type="Gramene" id="Tp57577_TGAC_v2_mRNA20782">
    <property type="protein sequence ID" value="Tp57577_TGAC_v2_mRNA20782"/>
    <property type="gene ID" value="Tp57577_TGAC_v2_gene20089"/>
</dbReference>
<comment type="subunit">
    <text evidence="2">Interacts with the CDC2 protein kinase to form a serine/threonine kinase holoenzyme complex also known as maturation promoting factor (MPF). The cyclin subunit imparts substrate specificity to the complex.</text>
</comment>
<accession>A0A2K3NYH2</accession>
<dbReference type="InterPro" id="IPR036915">
    <property type="entry name" value="Cyclin-like_sf"/>
</dbReference>
<protein>
    <recommendedName>
        <fullName evidence="6">B-like cyclin</fullName>
    </recommendedName>
</protein>
<name>A0A2K3NYH2_TRIPR</name>
<dbReference type="SMART" id="SM01332">
    <property type="entry name" value="Cyclin_C"/>
    <property type="match status" value="1"/>
</dbReference>
<reference evidence="11 12" key="2">
    <citation type="journal article" date="2017" name="Front. Plant Sci.">
        <title>Gene Classification and Mining of Molecular Markers Useful in Red Clover (Trifolium pratense) Breeding.</title>
        <authorList>
            <person name="Istvanek J."/>
            <person name="Dluhosova J."/>
            <person name="Dluhos P."/>
            <person name="Patkova L."/>
            <person name="Nedelnik J."/>
            <person name="Repkova J."/>
        </authorList>
    </citation>
    <scope>NUCLEOTIDE SEQUENCE [LARGE SCALE GENOMIC DNA]</scope>
    <source>
        <strain evidence="12">cv. Tatra</strain>
        <tissue evidence="11">Young leaves</tissue>
    </source>
</reference>
<dbReference type="Gene3D" id="1.10.472.10">
    <property type="entry name" value="Cyclin-like"/>
    <property type="match status" value="2"/>
</dbReference>
<dbReference type="InterPro" id="IPR006671">
    <property type="entry name" value="Cyclin_N"/>
</dbReference>
<dbReference type="PANTHER" id="PTHR10177">
    <property type="entry name" value="CYCLINS"/>
    <property type="match status" value="1"/>
</dbReference>
<keyword evidence="4 7" id="KW-0195">Cyclin</keyword>
<dbReference type="InterPro" id="IPR046965">
    <property type="entry name" value="Cyclin_A/B-like"/>
</dbReference>
<dbReference type="EMBL" id="ASHM01002286">
    <property type="protein sequence ID" value="PNY08088.1"/>
    <property type="molecule type" value="Genomic_DNA"/>
</dbReference>
<feature type="domain" description="Cyclin-like" evidence="9">
    <location>
        <begin position="100"/>
        <end position="184"/>
    </location>
</feature>
<dbReference type="GO" id="GO:0044772">
    <property type="term" value="P:mitotic cell cycle phase transition"/>
    <property type="evidence" value="ECO:0007669"/>
    <property type="project" value="InterPro"/>
</dbReference>
<dbReference type="PIRSF" id="PIRSF001771">
    <property type="entry name" value="Cyclin_A_B_D_E"/>
    <property type="match status" value="1"/>
</dbReference>
<evidence type="ECO:0000256" key="1">
    <source>
        <dbReference type="ARBA" id="ARBA00006955"/>
    </source>
</evidence>
<evidence type="ECO:0000256" key="3">
    <source>
        <dbReference type="ARBA" id="ARBA00022618"/>
    </source>
</evidence>
<gene>
    <name evidence="11" type="ORF">L195_g004599</name>
</gene>
<dbReference type="AlphaFoldDB" id="A0A2K3NYH2"/>
<keyword evidence="3" id="KW-0132">Cell division</keyword>
<keyword evidence="5" id="KW-0131">Cell cycle</keyword>
<dbReference type="GO" id="GO:0051301">
    <property type="term" value="P:cell division"/>
    <property type="evidence" value="ECO:0007669"/>
    <property type="project" value="UniProtKB-KW"/>
</dbReference>
<evidence type="ECO:0000313" key="11">
    <source>
        <dbReference type="EMBL" id="PNY08088.1"/>
    </source>
</evidence>
<organism evidence="11 12">
    <name type="scientific">Trifolium pratense</name>
    <name type="common">Red clover</name>
    <dbReference type="NCBI Taxonomy" id="57577"/>
    <lineage>
        <taxon>Eukaryota</taxon>
        <taxon>Viridiplantae</taxon>
        <taxon>Streptophyta</taxon>
        <taxon>Embryophyta</taxon>
        <taxon>Tracheophyta</taxon>
        <taxon>Spermatophyta</taxon>
        <taxon>Magnoliopsida</taxon>
        <taxon>eudicotyledons</taxon>
        <taxon>Gunneridae</taxon>
        <taxon>Pentapetalae</taxon>
        <taxon>rosids</taxon>
        <taxon>fabids</taxon>
        <taxon>Fabales</taxon>
        <taxon>Fabaceae</taxon>
        <taxon>Papilionoideae</taxon>
        <taxon>50 kb inversion clade</taxon>
        <taxon>NPAAA clade</taxon>
        <taxon>Hologalegina</taxon>
        <taxon>IRL clade</taxon>
        <taxon>Trifolieae</taxon>
        <taxon>Trifolium</taxon>
    </lineage>
</organism>
<dbReference type="CDD" id="cd20506">
    <property type="entry name" value="CYCLIN_AtCycA-like_rpt2"/>
    <property type="match status" value="1"/>
</dbReference>
<evidence type="ECO:0000256" key="8">
    <source>
        <dbReference type="SAM" id="MobiDB-lite"/>
    </source>
</evidence>
<dbReference type="SMART" id="SM00385">
    <property type="entry name" value="CYCLIN"/>
    <property type="match status" value="2"/>
</dbReference>
<evidence type="ECO:0000259" key="9">
    <source>
        <dbReference type="SMART" id="SM00385"/>
    </source>
</evidence>
<dbReference type="STRING" id="57577.A0A2K3NYH2"/>
<comment type="caution">
    <text evidence="11">The sequence shown here is derived from an EMBL/GenBank/DDBJ whole genome shotgun (WGS) entry which is preliminary data.</text>
</comment>
<evidence type="ECO:0000256" key="7">
    <source>
        <dbReference type="RuleBase" id="RU000383"/>
    </source>
</evidence>
<dbReference type="FunFam" id="1.10.472.10:FF:000013">
    <property type="entry name" value="Cyclin A1"/>
    <property type="match status" value="1"/>
</dbReference>
<evidence type="ECO:0000256" key="5">
    <source>
        <dbReference type="ARBA" id="ARBA00023306"/>
    </source>
</evidence>
<evidence type="ECO:0000259" key="10">
    <source>
        <dbReference type="SMART" id="SM01332"/>
    </source>
</evidence>
<feature type="region of interest" description="Disordered" evidence="8">
    <location>
        <begin position="1"/>
        <end position="25"/>
    </location>
</feature>
<dbReference type="InterPro" id="IPR048258">
    <property type="entry name" value="Cyclins_cyclin-box"/>
</dbReference>
<evidence type="ECO:0000256" key="6">
    <source>
        <dbReference type="ARBA" id="ARBA00032263"/>
    </source>
</evidence>
<dbReference type="FunFam" id="1.10.472.10:FF:000167">
    <property type="entry name" value="Mitotic cyclin 6"/>
    <property type="match status" value="1"/>
</dbReference>
<dbReference type="PROSITE" id="PS00292">
    <property type="entry name" value="CYCLINS"/>
    <property type="match status" value="1"/>
</dbReference>
<feature type="domain" description="Cyclin C-terminal" evidence="10">
    <location>
        <begin position="193"/>
        <end position="316"/>
    </location>
</feature>
<dbReference type="InterPro" id="IPR013763">
    <property type="entry name" value="Cyclin-like_dom"/>
</dbReference>
<dbReference type="Pfam" id="PF00134">
    <property type="entry name" value="Cyclin_N"/>
    <property type="match status" value="1"/>
</dbReference>
<sequence>MMEKSLQVQPSVENPPLSMQDSVSSPDKDISIICEKLRDSVDLGIVDIDSKLKDSLVWTSYAPDIYNSIHVRECERRPSADYMEKLQQDITPTMRGILVDWLVEVTEEYQLVPDTLYLAVNLIDRFLSQRLVTKQMLQLLGITCMLISSKYEEILAPPLQDFCDITDNTYSKQQVLKMEKEVLNLLHFQLAVPTIKTFLRRFIVVAQSSFKVVYDELEFIANYLGELALIEYSFLQFRPSKIAASAVFLGRWTLDQSEHPWNPTLEHYTNYRASELKTTVLALLDLQLNTKGCCLTGVREKYNQQKFQSVANLIPKPVESLF</sequence>
<evidence type="ECO:0000256" key="4">
    <source>
        <dbReference type="ARBA" id="ARBA00023127"/>
    </source>
</evidence>
<evidence type="ECO:0000313" key="12">
    <source>
        <dbReference type="Proteomes" id="UP000236291"/>
    </source>
</evidence>
<dbReference type="InterPro" id="IPR004367">
    <property type="entry name" value="Cyclin_C-dom"/>
</dbReference>
<dbReference type="InterPro" id="IPR039361">
    <property type="entry name" value="Cyclin"/>
</dbReference>
<evidence type="ECO:0000256" key="2">
    <source>
        <dbReference type="ARBA" id="ARBA00011177"/>
    </source>
</evidence>
<feature type="domain" description="Cyclin-like" evidence="9">
    <location>
        <begin position="197"/>
        <end position="285"/>
    </location>
</feature>